<dbReference type="AlphaFoldDB" id="A0A7S0T769"/>
<dbReference type="GO" id="GO:0140951">
    <property type="term" value="F:histone H3K27 trimethyltransferase activity"/>
    <property type="evidence" value="ECO:0007669"/>
    <property type="project" value="UniProtKB-EC"/>
</dbReference>
<dbReference type="GO" id="GO:0032259">
    <property type="term" value="P:methylation"/>
    <property type="evidence" value="ECO:0007669"/>
    <property type="project" value="UniProtKB-KW"/>
</dbReference>
<accession>A0A7S0T769</accession>
<dbReference type="Gene3D" id="2.170.270.10">
    <property type="entry name" value="SET domain"/>
    <property type="match status" value="1"/>
</dbReference>
<evidence type="ECO:0000256" key="1">
    <source>
        <dbReference type="ARBA" id="ARBA00022603"/>
    </source>
</evidence>
<evidence type="ECO:0000256" key="2">
    <source>
        <dbReference type="ARBA" id="ARBA00022679"/>
    </source>
</evidence>
<dbReference type="GO" id="GO:0031507">
    <property type="term" value="P:heterochromatin formation"/>
    <property type="evidence" value="ECO:0007669"/>
    <property type="project" value="TreeGrafter"/>
</dbReference>
<evidence type="ECO:0000256" key="3">
    <source>
        <dbReference type="ARBA" id="ARBA00022691"/>
    </source>
</evidence>
<evidence type="ECO:0000256" key="7">
    <source>
        <dbReference type="SAM" id="MobiDB-lite"/>
    </source>
</evidence>
<dbReference type="InterPro" id="IPR041355">
    <property type="entry name" value="Pre-SET_CXC"/>
</dbReference>
<dbReference type="Pfam" id="PF18264">
    <property type="entry name" value="preSET_CXC"/>
    <property type="match status" value="1"/>
</dbReference>
<gene>
    <name evidence="10" type="ORF">OMED0936_LOCUS168</name>
</gene>
<organism evidence="10">
    <name type="scientific">Ostreococcus mediterraneus</name>
    <dbReference type="NCBI Taxonomy" id="1486918"/>
    <lineage>
        <taxon>Eukaryota</taxon>
        <taxon>Viridiplantae</taxon>
        <taxon>Chlorophyta</taxon>
        <taxon>Mamiellophyceae</taxon>
        <taxon>Mamiellales</taxon>
        <taxon>Bathycoccaceae</taxon>
        <taxon>Ostreococcus</taxon>
    </lineage>
</organism>
<evidence type="ECO:0000313" key="10">
    <source>
        <dbReference type="EMBL" id="CAD8727260.1"/>
    </source>
</evidence>
<keyword evidence="2" id="KW-0808">Transferase</keyword>
<dbReference type="InterPro" id="IPR001214">
    <property type="entry name" value="SET_dom"/>
</dbReference>
<sequence>MTAAYEAKTTAVDASPSDDLAHIESVMNDEANLEQIKEAKAKVDAFREAFGACGSEEDAGKEAKRLVRQHVHELRAMFREEWATWARNMVVEQQRDLATRAEPATSLDEPKKSFASTFWSRDDADARAPELPMSRQAVKSPCHLNRFRFARDRRWRWTPEREVFTTSLSLKRVRGADAVPSYSYFAYSTHCNSYDREDNFSRLLFRDDDGEFLESDPVEDRSVEDTELSRESHFLLTGVFAAFSKPITLANGPGKPYYDVIRQTIVDELSSALKIDLARVEEWFKEAQRGGESTIRSWLEFRAHANRVNRAIQRATSSCCIYTADLVSVLKTLGVDSQFWRAFAHKIITAPTMAPRTQPVIHFDTFEEAAEQLAGAFCPRCYIFDCRLHGSLQAKSAGRKIGTEERLKRRLSRVEHALVPYSQENPCGATCWFRTDEYKYYAECAATCAPCDEGLPSSSSAAATAPVKVDPYKAGRRGWRNPVDQQILVKAVEIIGRDAATPCEVSLFFGTRRGCADVGRQMHHLAMIAEGTDVADDEDMKDVADAVSKKRKRGGGGMSKNFLKNAKGSKHPTIQRRFKMGQNADTVWTQYTPCECEGQCDKDTCPCVKVGNFCERFCNCGPNCWNEFDGCNCKAGARGTCKTGACPCFAAGRECDPDKCRRCCKVAAAIVHPIRQKHGFVDKNVEVKMPDLPCENMKLQLRQKEHVCLGRSKIAGWGSYILHGVRKGDFIGEYVGELISQNEADRRGRVYDQNNCSYLFNLNSEWVVDAQNRGNKLRFANHSREANCHARILLVNGDNRLGIYASQDLEPGAELFYDYHYTDEVAPEWHAQDDGGKAKSSMSAKKSAK</sequence>
<dbReference type="PANTHER" id="PTHR45747">
    <property type="entry name" value="HISTONE-LYSINE N-METHYLTRANSFERASE E(Z)"/>
    <property type="match status" value="1"/>
</dbReference>
<dbReference type="InterPro" id="IPR045318">
    <property type="entry name" value="EZH1/2-like"/>
</dbReference>
<protein>
    <submittedName>
        <fullName evidence="10">Uncharacterized protein</fullName>
    </submittedName>
</protein>
<feature type="domain" description="CXC" evidence="9">
    <location>
        <begin position="571"/>
        <end position="680"/>
    </location>
</feature>
<proteinExistence type="predicted"/>
<dbReference type="GO" id="GO:0005634">
    <property type="term" value="C:nucleus"/>
    <property type="evidence" value="ECO:0007669"/>
    <property type="project" value="TreeGrafter"/>
</dbReference>
<dbReference type="FunFam" id="2.170.270.10:FF:000001">
    <property type="entry name" value="Putative histone-lysine N-methyltransferase EZH2"/>
    <property type="match status" value="1"/>
</dbReference>
<evidence type="ECO:0000259" key="9">
    <source>
        <dbReference type="PROSITE" id="PS51633"/>
    </source>
</evidence>
<keyword evidence="1" id="KW-0489">Methyltransferase</keyword>
<comment type="catalytic activity">
    <reaction evidence="6">
        <text>L-lysyl(27)-[histone H3] + 3 S-adenosyl-L-methionine = N(6),N(6),N(6)-trimethyl-L-lysyl(27)-[histone H3] + 3 S-adenosyl-L-homocysteine + 3 H(+)</text>
        <dbReference type="Rhea" id="RHEA:60292"/>
        <dbReference type="Rhea" id="RHEA-COMP:15535"/>
        <dbReference type="Rhea" id="RHEA-COMP:15548"/>
        <dbReference type="ChEBI" id="CHEBI:15378"/>
        <dbReference type="ChEBI" id="CHEBI:29969"/>
        <dbReference type="ChEBI" id="CHEBI:57856"/>
        <dbReference type="ChEBI" id="CHEBI:59789"/>
        <dbReference type="ChEBI" id="CHEBI:61961"/>
        <dbReference type="EC" id="2.1.1.356"/>
    </reaction>
</comment>
<name>A0A7S0T769_9CHLO</name>
<dbReference type="PANTHER" id="PTHR45747:SF4">
    <property type="entry name" value="HISTONE-LYSINE N-METHYLTRANSFERASE E(Z)"/>
    <property type="match status" value="1"/>
</dbReference>
<dbReference type="CDD" id="cd10519">
    <property type="entry name" value="SET_EZH"/>
    <property type="match status" value="1"/>
</dbReference>
<evidence type="ECO:0000256" key="6">
    <source>
        <dbReference type="ARBA" id="ARBA00048568"/>
    </source>
</evidence>
<dbReference type="PROSITE" id="PS50280">
    <property type="entry name" value="SET"/>
    <property type="match status" value="1"/>
</dbReference>
<dbReference type="EMBL" id="HBFF01000211">
    <property type="protein sequence ID" value="CAD8727260.1"/>
    <property type="molecule type" value="Transcribed_RNA"/>
</dbReference>
<feature type="compositionally biased region" description="Low complexity" evidence="7">
    <location>
        <begin position="838"/>
        <end position="849"/>
    </location>
</feature>
<evidence type="ECO:0000256" key="5">
    <source>
        <dbReference type="ARBA" id="ARBA00023163"/>
    </source>
</evidence>
<dbReference type="InterPro" id="IPR033467">
    <property type="entry name" value="Tesmin/TSO1-like_CXC"/>
</dbReference>
<dbReference type="Pfam" id="PF00856">
    <property type="entry name" value="SET"/>
    <property type="match status" value="1"/>
</dbReference>
<reference evidence="10" key="1">
    <citation type="submission" date="2021-01" db="EMBL/GenBank/DDBJ databases">
        <authorList>
            <person name="Corre E."/>
            <person name="Pelletier E."/>
            <person name="Niang G."/>
            <person name="Scheremetjew M."/>
            <person name="Finn R."/>
            <person name="Kale V."/>
            <person name="Holt S."/>
            <person name="Cochrane G."/>
            <person name="Meng A."/>
            <person name="Brown T."/>
            <person name="Cohen L."/>
        </authorList>
    </citation>
    <scope>NUCLEOTIDE SEQUENCE</scope>
    <source>
        <strain evidence="10">Clade-D-RCC2573</strain>
    </source>
</reference>
<feature type="domain" description="SET" evidence="8">
    <location>
        <begin position="705"/>
        <end position="820"/>
    </location>
</feature>
<feature type="region of interest" description="Disordered" evidence="7">
    <location>
        <begin position="828"/>
        <end position="849"/>
    </location>
</feature>
<keyword evidence="3" id="KW-0949">S-adenosyl-L-methionine</keyword>
<dbReference type="SUPFAM" id="SSF82199">
    <property type="entry name" value="SET domain"/>
    <property type="match status" value="1"/>
</dbReference>
<evidence type="ECO:0000259" key="8">
    <source>
        <dbReference type="PROSITE" id="PS50280"/>
    </source>
</evidence>
<dbReference type="SMART" id="SM01114">
    <property type="entry name" value="CXC"/>
    <property type="match status" value="2"/>
</dbReference>
<dbReference type="PROSITE" id="PS51633">
    <property type="entry name" value="CXC"/>
    <property type="match status" value="1"/>
</dbReference>
<dbReference type="InterPro" id="IPR046341">
    <property type="entry name" value="SET_dom_sf"/>
</dbReference>
<keyword evidence="5" id="KW-0804">Transcription</keyword>
<dbReference type="SMART" id="SM00317">
    <property type="entry name" value="SET"/>
    <property type="match status" value="1"/>
</dbReference>
<dbReference type="GO" id="GO:0003682">
    <property type="term" value="F:chromatin binding"/>
    <property type="evidence" value="ECO:0007669"/>
    <property type="project" value="TreeGrafter"/>
</dbReference>
<dbReference type="InterPro" id="IPR026489">
    <property type="entry name" value="CXC_dom"/>
</dbReference>
<keyword evidence="4" id="KW-0805">Transcription regulation</keyword>
<evidence type="ECO:0000256" key="4">
    <source>
        <dbReference type="ARBA" id="ARBA00023015"/>
    </source>
</evidence>
<feature type="region of interest" description="Disordered" evidence="7">
    <location>
        <begin position="550"/>
        <end position="570"/>
    </location>
</feature>